<dbReference type="PRINTS" id="PR00469">
    <property type="entry name" value="PNDRDTASEII"/>
</dbReference>
<dbReference type="Gene3D" id="3.50.50.60">
    <property type="entry name" value="FAD/NAD(P)-binding domain"/>
    <property type="match status" value="2"/>
</dbReference>
<reference evidence="2" key="1">
    <citation type="submission" date="2020-12" db="EMBL/GenBank/DDBJ databases">
        <title>Antrihabitans popcorni sp. nov. and Antrihabitans auranticaus sp. nov., isolated from a larva cave.</title>
        <authorList>
            <person name="Lee S.D."/>
            <person name="Kim I.S."/>
        </authorList>
    </citation>
    <scope>NUCLEOTIDE SEQUENCE</scope>
    <source>
        <strain evidence="2">YC3-6</strain>
    </source>
</reference>
<dbReference type="GO" id="GO:0071949">
    <property type="term" value="F:FAD binding"/>
    <property type="evidence" value="ECO:0007669"/>
    <property type="project" value="TreeGrafter"/>
</dbReference>
<dbReference type="InterPro" id="IPR036188">
    <property type="entry name" value="FAD/NAD-bd_sf"/>
</dbReference>
<dbReference type="InterPro" id="IPR015904">
    <property type="entry name" value="Sulphide_quinone_reductase"/>
</dbReference>
<proteinExistence type="predicted"/>
<protein>
    <submittedName>
        <fullName evidence="2">NAD(P)/FAD-dependent oxidoreductase</fullName>
    </submittedName>
</protein>
<dbReference type="GO" id="GO:0070221">
    <property type="term" value="P:sulfide oxidation, using sulfide:quinone oxidoreductase"/>
    <property type="evidence" value="ECO:0007669"/>
    <property type="project" value="TreeGrafter"/>
</dbReference>
<accession>A0A934NM61</accession>
<dbReference type="RefSeq" id="WP_199701692.1">
    <property type="nucleotide sequence ID" value="NZ_JAEMNV010000001.1"/>
</dbReference>
<dbReference type="Proteomes" id="UP000655868">
    <property type="component" value="Unassembled WGS sequence"/>
</dbReference>
<keyword evidence="3" id="KW-1185">Reference proteome</keyword>
<name>A0A934NM61_9NOCA</name>
<feature type="domain" description="FAD/NAD(P)-binding" evidence="1">
    <location>
        <begin position="12"/>
        <end position="305"/>
    </location>
</feature>
<evidence type="ECO:0000313" key="2">
    <source>
        <dbReference type="EMBL" id="MBJ8337778.1"/>
    </source>
</evidence>
<comment type="caution">
    <text evidence="2">The sequence shown here is derived from an EMBL/GenBank/DDBJ whole genome shotgun (WGS) entry which is preliminary data.</text>
</comment>
<evidence type="ECO:0000313" key="3">
    <source>
        <dbReference type="Proteomes" id="UP000655868"/>
    </source>
</evidence>
<gene>
    <name evidence="2" type="ORF">JGU71_02670</name>
</gene>
<dbReference type="Pfam" id="PF07992">
    <property type="entry name" value="Pyr_redox_2"/>
    <property type="match status" value="1"/>
</dbReference>
<dbReference type="InterPro" id="IPR023753">
    <property type="entry name" value="FAD/NAD-binding_dom"/>
</dbReference>
<dbReference type="GO" id="GO:0070224">
    <property type="term" value="F:sulfide:quinone oxidoreductase activity"/>
    <property type="evidence" value="ECO:0007669"/>
    <property type="project" value="TreeGrafter"/>
</dbReference>
<dbReference type="AlphaFoldDB" id="A0A934NM61"/>
<organism evidence="2 3">
    <name type="scientific">Antrihabitans stalagmiti</name>
    <dbReference type="NCBI Taxonomy" id="2799499"/>
    <lineage>
        <taxon>Bacteria</taxon>
        <taxon>Bacillati</taxon>
        <taxon>Actinomycetota</taxon>
        <taxon>Actinomycetes</taxon>
        <taxon>Mycobacteriales</taxon>
        <taxon>Nocardiaceae</taxon>
        <taxon>Antrihabitans</taxon>
    </lineage>
</organism>
<dbReference type="EMBL" id="JAEMNV010000001">
    <property type="protein sequence ID" value="MBJ8337778.1"/>
    <property type="molecule type" value="Genomic_DNA"/>
</dbReference>
<sequence length="403" mass="43871">MENSDVGIDRTFDVLIIGGGNAGISAAALLKRRGVTDVAVIEPQKVHTYRPLLSYVSGGQATLSDAERTQRSVTPKGCTWLADSAAFVDAPARTVTCESGRKYRYRDLVLGPGLVPDTEELARIDDTLDSAKATSNYVDTAGKTWDLVQAMPSRGHAVFTVPRSPVSCTGTTVKPLFLAAAHWRRTGRIPGVSITLVIDRPQLLGVPELDERLNTLFAELGVVVHYDTNVAELNPDDDNITVGHRDGTTQQLHYDLLHLVPPFRGPRWLEESKLTGDDSNGLVDIDPQTLRHRSYDDIWAAGDGAALDTDPSGGSLRKQIAVLVDNLLAARSGGDMAAFDGYTVAPVAIDNHKLIAGEFDRTGSISSSVPSFLDPLKPRRTAWAFDRYVLPRVYWNLILRGYL</sequence>
<evidence type="ECO:0000259" key="1">
    <source>
        <dbReference type="Pfam" id="PF07992"/>
    </source>
</evidence>
<dbReference type="PANTHER" id="PTHR10632:SF2">
    <property type="entry name" value="SULFIDE:QUINONE OXIDOREDUCTASE, MITOCHONDRIAL"/>
    <property type="match status" value="1"/>
</dbReference>
<dbReference type="SUPFAM" id="SSF51905">
    <property type="entry name" value="FAD/NAD(P)-binding domain"/>
    <property type="match status" value="1"/>
</dbReference>
<dbReference type="PANTHER" id="PTHR10632">
    <property type="entry name" value="SULFIDE:QUINONE OXIDOREDUCTASE"/>
    <property type="match status" value="1"/>
</dbReference>